<dbReference type="EMBL" id="CCSD01000080">
    <property type="protein sequence ID" value="CDZ90202.1"/>
    <property type="molecule type" value="Genomic_DNA"/>
</dbReference>
<evidence type="ECO:0000259" key="3">
    <source>
        <dbReference type="Pfam" id="PF26526"/>
    </source>
</evidence>
<evidence type="ECO:0000256" key="2">
    <source>
        <dbReference type="SAM" id="Phobius"/>
    </source>
</evidence>
<evidence type="ECO:0000313" key="5">
    <source>
        <dbReference type="Proteomes" id="UP000042997"/>
    </source>
</evidence>
<dbReference type="InterPro" id="IPR058488">
    <property type="entry name" value="DUF8175"/>
</dbReference>
<sequence>MTEQNTTGQTGDTNTSSLEGAENERASAATKLTIGLAAVAVIVVVGLVLSIVMLFRGDDAEPLVSLDPTTDNGATARLDDLQFMPEPVFDKLHRVIYVPLDPHGVILSDTLATGNRPAEQAPSGVMLQRIHGNMDLPFSTSDGPTGFTDNGVATGFSHTAQGAALAAAHYIGYVAAGDNRVEMVTEAGRVSDPTGQLSGVKLADDTPTAVMPMVNVTFHPDLTLVKFGATVERPNGATEIRVVKIPVVWREGTGWVVQLDSTAFGTEFEPVSSEGWQQWW</sequence>
<feature type="compositionally biased region" description="Low complexity" evidence="1">
    <location>
        <begin position="1"/>
        <end position="15"/>
    </location>
</feature>
<keyword evidence="2" id="KW-0472">Membrane</keyword>
<accession>A0A098BPQ5</accession>
<organism evidence="4 5">
    <name type="scientific">Rhodococcus ruber</name>
    <dbReference type="NCBI Taxonomy" id="1830"/>
    <lineage>
        <taxon>Bacteria</taxon>
        <taxon>Bacillati</taxon>
        <taxon>Actinomycetota</taxon>
        <taxon>Actinomycetes</taxon>
        <taxon>Mycobacteriales</taxon>
        <taxon>Nocardiaceae</taxon>
        <taxon>Rhodococcus</taxon>
    </lineage>
</organism>
<feature type="region of interest" description="Disordered" evidence="1">
    <location>
        <begin position="1"/>
        <end position="22"/>
    </location>
</feature>
<keyword evidence="2" id="KW-1133">Transmembrane helix</keyword>
<dbReference type="RefSeq" id="WP_040273358.1">
    <property type="nucleotide sequence ID" value="NZ_JAJNCM010000024.1"/>
</dbReference>
<proteinExistence type="predicted"/>
<evidence type="ECO:0000313" key="4">
    <source>
        <dbReference type="EMBL" id="CDZ90202.1"/>
    </source>
</evidence>
<dbReference type="Pfam" id="PF26526">
    <property type="entry name" value="DUF8175"/>
    <property type="match status" value="1"/>
</dbReference>
<reference evidence="4 5" key="1">
    <citation type="journal article" date="2014" name="Genome Announc.">
        <title>Draft Genome Sequence of Propane- and Butane-Oxidizing Actinobacterium Rhodococcus ruber IEGM 231.</title>
        <authorList>
            <person name="Ivshina I.B."/>
            <person name="Kuyukina M.S."/>
            <person name="Krivoruchko A.V."/>
            <person name="Barbe V."/>
            <person name="Fischer C."/>
        </authorList>
    </citation>
    <scope>NUCLEOTIDE SEQUENCE [LARGE SCALE GENOMIC DNA]</scope>
</reference>
<name>A0A098BPQ5_9NOCA</name>
<dbReference type="AlphaFoldDB" id="A0A098BPQ5"/>
<dbReference type="Proteomes" id="UP000042997">
    <property type="component" value="Unassembled WGS sequence"/>
</dbReference>
<evidence type="ECO:0000256" key="1">
    <source>
        <dbReference type="SAM" id="MobiDB-lite"/>
    </source>
</evidence>
<feature type="transmembrane region" description="Helical" evidence="2">
    <location>
        <begin position="32"/>
        <end position="55"/>
    </location>
</feature>
<gene>
    <name evidence="4" type="ORF">RHRU231_670011</name>
</gene>
<keyword evidence="2" id="KW-0812">Transmembrane</keyword>
<feature type="domain" description="DUF8175" evidence="3">
    <location>
        <begin position="116"/>
        <end position="263"/>
    </location>
</feature>
<dbReference type="OrthoDB" id="4428031at2"/>
<protein>
    <recommendedName>
        <fullName evidence="3">DUF8175 domain-containing protein</fullName>
    </recommendedName>
</protein>